<proteinExistence type="predicted"/>
<accession>A0A423GM06</accession>
<sequence length="1218" mass="134580">MAASQNRPLQQIYYEVFSEKQRKDNGLLSQYIKRDGSVFPLVAKGVEGLVRDFGLSLSDAKNFLWRANALAIYVRRKFIEQELTGDKTELMRPMSGLLSLVTGPSFEKLFYPPFDTLCPPDALESVTSPVAYLIELLMWIRDRIEVRGDEGRMPLMERRTDLLKRLIDHTAVHQPVSSVDIIVLVLEAFIKAHGQAGSDIDDALRQARYPNGLPHCQDWKTIDFVARHHDLSVGAVARVVDRFFPYFLQLNAQGGDGERALLHASRLGPYQRELLTEDPVPDDDSEESKEQQERFYRLNFGTVGTEDQNINQVKFFCERTKLDALELEALISIRSFAPVRSANVPLKGGEELPPSGAQSGSGYLNAGSIPAVDIEIKGENREILHRLNFYSHTRFDRMNRKLRLDQWLGLSSEQVDCLLMAAINAEAHTQTPKPDCWISENTLQAIGLFQELRERYGCAAEDFAVFIDELSIFGRGEVLSQFDRIFNAQAHFPRPLQLDGHTFPVFPAPGEDGLTVNQLCSGLKIDLHTYRHLAQAIAHAHGREDTLICDLATLSSFYRMVKLPRMLGISPVEGILLLIILGGDSWLKALAGVPELKSNKHEGTPDALNIIHAMESCVRWCHEREMPVLWMLQQVSPIVAPAVSSNERQLFEQLRSLLSAALFSETALLMAGVPPLAGGASWLDLLTALVDSNGLVQVLSEAIELDYLTFARLRLDEAVSIGIGEGDKESRALIVEKMLGVLLQARAGQVSVIKECLAVYAGLKSELVLTVLTWAGGTVYQVLKSALEGARHDDGAASGRRRQQADEGDPLLALLADVRRRSAVVVKLDLSVELLEDYLAYGYKTWLSRDNKHEFTLSTLYYLSVLNQAVALGQQPPENLLDYLRQVNALPDPLSDDALALAQETAAIRLAIFFAWSVQDVRECARRVDPEMMLIKNLAQLDLLIRVRELSARSGMDALTIFLMGMLPAEIDKPAYARAAEHALLSLNASPAPLIPNEDEALEHMVKISCEVDRTVLVANMPEEKATFKVTVKNHAGKGLRGVNVYWQTLLGSIVQTATGTDGVATAEFIPGKVMGTATPRFRLDLYEEQTAQSVEIGAHKDSMFFPGPLMSREPDSVVKAGAEVELYAVMQDHYGNRGIGMPVKWSSEVKSDPGTTIPSLIIRPAEALTNQEGITRVFVSSPTGGTFEVGVTSLDSSETAFFDAITFAGPLSVGTDA</sequence>
<dbReference type="Proteomes" id="UP000284684">
    <property type="component" value="Unassembled WGS sequence"/>
</dbReference>
<protein>
    <submittedName>
        <fullName evidence="3">Virulence plasmid 28 protein</fullName>
    </submittedName>
</protein>
<comment type="caution">
    <text evidence="3">The sequence shown here is derived from an EMBL/GenBank/DDBJ whole genome shotgun (WGS) entry which is preliminary data.</text>
</comment>
<dbReference type="RefSeq" id="WP_123584192.1">
    <property type="nucleotide sequence ID" value="NZ_MOBI01000023.1"/>
</dbReference>
<evidence type="ECO:0000256" key="2">
    <source>
        <dbReference type="SAM" id="MobiDB-lite"/>
    </source>
</evidence>
<organism evidence="3 4">
    <name type="scientific">Pseudomonas brassicacearum</name>
    <dbReference type="NCBI Taxonomy" id="930166"/>
    <lineage>
        <taxon>Bacteria</taxon>
        <taxon>Pseudomonadati</taxon>
        <taxon>Pseudomonadota</taxon>
        <taxon>Gammaproteobacteria</taxon>
        <taxon>Pseudomonadales</taxon>
        <taxon>Pseudomonadaceae</taxon>
        <taxon>Pseudomonas</taxon>
    </lineage>
</organism>
<dbReference type="EMBL" id="MOBI01000023">
    <property type="protein sequence ID" value="ROM92499.1"/>
    <property type="molecule type" value="Genomic_DNA"/>
</dbReference>
<evidence type="ECO:0000313" key="4">
    <source>
        <dbReference type="Proteomes" id="UP000284684"/>
    </source>
</evidence>
<dbReference type="Pfam" id="PF03538">
    <property type="entry name" value="VRP1"/>
    <property type="match status" value="1"/>
</dbReference>
<dbReference type="AlphaFoldDB" id="A0A423GM06"/>
<evidence type="ECO:0000313" key="3">
    <source>
        <dbReference type="EMBL" id="ROM92499.1"/>
    </source>
</evidence>
<dbReference type="InterPro" id="IPR018003">
    <property type="entry name" value="Insecticidal_toxin/plasmid_vir"/>
</dbReference>
<feature type="region of interest" description="Disordered" evidence="2">
    <location>
        <begin position="273"/>
        <end position="292"/>
    </location>
</feature>
<dbReference type="InterPro" id="IPR013783">
    <property type="entry name" value="Ig-like_fold"/>
</dbReference>
<name>A0A423GM06_9PSED</name>
<dbReference type="Gene3D" id="2.60.40.10">
    <property type="entry name" value="Immunoglobulins"/>
    <property type="match status" value="1"/>
</dbReference>
<keyword evidence="1" id="KW-0843">Virulence</keyword>
<evidence type="ECO:0000256" key="1">
    <source>
        <dbReference type="ARBA" id="ARBA00023026"/>
    </source>
</evidence>
<reference evidence="3 4" key="1">
    <citation type="submission" date="2016-10" db="EMBL/GenBank/DDBJ databases">
        <title>Comparative genome analysis of multiple Pseudomonas spp. focuses on biocontrol and plant growth promoting traits.</title>
        <authorList>
            <person name="Tao X.-Y."/>
            <person name="Taylor C.G."/>
        </authorList>
    </citation>
    <scope>NUCLEOTIDE SEQUENCE [LARGE SCALE GENOMIC DNA]</scope>
    <source>
        <strain evidence="3 4">37D10</strain>
    </source>
</reference>
<gene>
    <name evidence="3" type="ORF">BK658_21420</name>
</gene>